<dbReference type="AlphaFoldDB" id="A0A848F617"/>
<feature type="region of interest" description="Disordered" evidence="1">
    <location>
        <begin position="1"/>
        <end position="43"/>
    </location>
</feature>
<evidence type="ECO:0008006" key="4">
    <source>
        <dbReference type="Google" id="ProtNLM"/>
    </source>
</evidence>
<proteinExistence type="predicted"/>
<evidence type="ECO:0000256" key="1">
    <source>
        <dbReference type="SAM" id="MobiDB-lite"/>
    </source>
</evidence>
<evidence type="ECO:0000313" key="2">
    <source>
        <dbReference type="EMBL" id="NML13551.1"/>
    </source>
</evidence>
<dbReference type="RefSeq" id="WP_169158468.1">
    <property type="nucleotide sequence ID" value="NZ_JABBFW010000001.1"/>
</dbReference>
<protein>
    <recommendedName>
        <fullName evidence="4">DUF883 domain-containing protein</fullName>
    </recommendedName>
</protein>
<reference evidence="2 3" key="1">
    <citation type="submission" date="2020-04" db="EMBL/GenBank/DDBJ databases">
        <title>Azohydromonas sp. isolated from soil.</title>
        <authorList>
            <person name="Dahal R.H."/>
        </authorList>
    </citation>
    <scope>NUCLEOTIDE SEQUENCE [LARGE SCALE GENOMIC DNA]</scope>
    <source>
        <strain evidence="2 3">G-1-1-14</strain>
    </source>
</reference>
<evidence type="ECO:0000313" key="3">
    <source>
        <dbReference type="Proteomes" id="UP000574067"/>
    </source>
</evidence>
<dbReference type="EMBL" id="JABBFW010000001">
    <property type="protein sequence ID" value="NML13551.1"/>
    <property type="molecule type" value="Genomic_DNA"/>
</dbReference>
<sequence>MSSSGMSSTGGGLSGSGNSAMAQGTQGSGASMDRMVQSAHEAVDRLAEKAAPALERLRSTMGSATEKLPMSKDELSAMQEEWVTSLRDTVREHPIASLAVAAAAGVLLSRMLSSR</sequence>
<keyword evidence="3" id="KW-1185">Reference proteome</keyword>
<name>A0A848F617_9BURK</name>
<comment type="caution">
    <text evidence="2">The sequence shown here is derived from an EMBL/GenBank/DDBJ whole genome shotgun (WGS) entry which is preliminary data.</text>
</comment>
<feature type="compositionally biased region" description="Polar residues" evidence="1">
    <location>
        <begin position="20"/>
        <end position="29"/>
    </location>
</feature>
<organism evidence="2 3">
    <name type="scientific">Azohydromonas caseinilytica</name>
    <dbReference type="NCBI Taxonomy" id="2728836"/>
    <lineage>
        <taxon>Bacteria</taxon>
        <taxon>Pseudomonadati</taxon>
        <taxon>Pseudomonadota</taxon>
        <taxon>Betaproteobacteria</taxon>
        <taxon>Burkholderiales</taxon>
        <taxon>Sphaerotilaceae</taxon>
        <taxon>Azohydromonas</taxon>
    </lineage>
</organism>
<accession>A0A848F617</accession>
<gene>
    <name evidence="2" type="ORF">HHL10_00970</name>
</gene>
<dbReference type="Proteomes" id="UP000574067">
    <property type="component" value="Unassembled WGS sequence"/>
</dbReference>